<name>W4JRH9_HETIT</name>
<dbReference type="HOGENOM" id="CLU_126116_0_0_1"/>
<sequence length="184" mass="20694">MISGARVHGCHSSLSFDTYRNLATPWEAQMLFDITVFGLTLVQSYKHRENLRWFRGLQMERSGTLELVELLFRDVMALVNLANVLTFYDPLRGSLSTFASCVSITMMSRLVLNLHDASLLLPSQHPTTSSMTFASMRDARKSISDGTEMLPSNHSDAETQDSATRAIELSRIERPQSANEHVQI</sequence>
<gene>
    <name evidence="1" type="ORF">HETIRDRAFT_422723</name>
</gene>
<dbReference type="InParanoid" id="W4JRH9"/>
<reference evidence="1 2" key="1">
    <citation type="journal article" date="2012" name="New Phytol.">
        <title>Insight into trade-off between wood decay and parasitism from the genome of a fungal forest pathogen.</title>
        <authorList>
            <person name="Olson A."/>
            <person name="Aerts A."/>
            <person name="Asiegbu F."/>
            <person name="Belbahri L."/>
            <person name="Bouzid O."/>
            <person name="Broberg A."/>
            <person name="Canback B."/>
            <person name="Coutinho P.M."/>
            <person name="Cullen D."/>
            <person name="Dalman K."/>
            <person name="Deflorio G."/>
            <person name="van Diepen L.T."/>
            <person name="Dunand C."/>
            <person name="Duplessis S."/>
            <person name="Durling M."/>
            <person name="Gonthier P."/>
            <person name="Grimwood J."/>
            <person name="Fossdal C.G."/>
            <person name="Hansson D."/>
            <person name="Henrissat B."/>
            <person name="Hietala A."/>
            <person name="Himmelstrand K."/>
            <person name="Hoffmeister D."/>
            <person name="Hogberg N."/>
            <person name="James T.Y."/>
            <person name="Karlsson M."/>
            <person name="Kohler A."/>
            <person name="Kues U."/>
            <person name="Lee Y.H."/>
            <person name="Lin Y.C."/>
            <person name="Lind M."/>
            <person name="Lindquist E."/>
            <person name="Lombard V."/>
            <person name="Lucas S."/>
            <person name="Lunden K."/>
            <person name="Morin E."/>
            <person name="Murat C."/>
            <person name="Park J."/>
            <person name="Raffaello T."/>
            <person name="Rouze P."/>
            <person name="Salamov A."/>
            <person name="Schmutz J."/>
            <person name="Solheim H."/>
            <person name="Stahlberg J."/>
            <person name="Velez H."/>
            <person name="de Vries R.P."/>
            <person name="Wiebenga A."/>
            <person name="Woodward S."/>
            <person name="Yakovlev I."/>
            <person name="Garbelotto M."/>
            <person name="Martin F."/>
            <person name="Grigoriev I.V."/>
            <person name="Stenlid J."/>
        </authorList>
    </citation>
    <scope>NUCLEOTIDE SEQUENCE [LARGE SCALE GENOMIC DNA]</scope>
    <source>
        <strain evidence="1 2">TC 32-1</strain>
    </source>
</reference>
<dbReference type="GeneID" id="20673844"/>
<organism evidence="1 2">
    <name type="scientific">Heterobasidion irregulare (strain TC 32-1)</name>
    <dbReference type="NCBI Taxonomy" id="747525"/>
    <lineage>
        <taxon>Eukaryota</taxon>
        <taxon>Fungi</taxon>
        <taxon>Dikarya</taxon>
        <taxon>Basidiomycota</taxon>
        <taxon>Agaricomycotina</taxon>
        <taxon>Agaricomycetes</taxon>
        <taxon>Russulales</taxon>
        <taxon>Bondarzewiaceae</taxon>
        <taxon>Heterobasidion</taxon>
        <taxon>Heterobasidion annosum species complex</taxon>
    </lineage>
</organism>
<protein>
    <submittedName>
        <fullName evidence="1">Uncharacterized protein</fullName>
    </submittedName>
</protein>
<evidence type="ECO:0000313" key="2">
    <source>
        <dbReference type="Proteomes" id="UP000030671"/>
    </source>
</evidence>
<accession>W4JRH9</accession>
<dbReference type="RefSeq" id="XP_009552364.1">
    <property type="nucleotide sequence ID" value="XM_009554069.1"/>
</dbReference>
<proteinExistence type="predicted"/>
<evidence type="ECO:0000313" key="1">
    <source>
        <dbReference type="EMBL" id="ETW76148.1"/>
    </source>
</evidence>
<dbReference type="OrthoDB" id="2686513at2759"/>
<keyword evidence="2" id="KW-1185">Reference proteome</keyword>
<dbReference type="KEGG" id="hir:HETIRDRAFT_422723"/>
<dbReference type="Proteomes" id="UP000030671">
    <property type="component" value="Unassembled WGS sequence"/>
</dbReference>
<dbReference type="AlphaFoldDB" id="W4JRH9"/>
<dbReference type="EMBL" id="KI925465">
    <property type="protein sequence ID" value="ETW76148.1"/>
    <property type="molecule type" value="Genomic_DNA"/>
</dbReference>